<keyword evidence="3" id="KW-0804">Transcription</keyword>
<dbReference type="SUPFAM" id="SSF46785">
    <property type="entry name" value="Winged helix' DNA-binding domain"/>
    <property type="match status" value="1"/>
</dbReference>
<name>A0A2G6KFF6_9ACTN</name>
<dbReference type="AlphaFoldDB" id="A0A2G6KFF6"/>
<comment type="caution">
    <text evidence="5">The sequence shown here is derived from an EMBL/GenBank/DDBJ whole genome shotgun (WGS) entry which is preliminary data.</text>
</comment>
<dbReference type="InterPro" id="IPR050679">
    <property type="entry name" value="Bact_HTH_transcr_reg"/>
</dbReference>
<dbReference type="PANTHER" id="PTHR44846">
    <property type="entry name" value="MANNOSYL-D-GLYCERATE TRANSPORT/METABOLISM SYSTEM REPRESSOR MNGR-RELATED"/>
    <property type="match status" value="1"/>
</dbReference>
<dbReference type="EMBL" id="PDSL01000020">
    <property type="protein sequence ID" value="PIE34375.1"/>
    <property type="molecule type" value="Genomic_DNA"/>
</dbReference>
<evidence type="ECO:0000256" key="1">
    <source>
        <dbReference type="ARBA" id="ARBA00023015"/>
    </source>
</evidence>
<dbReference type="InterPro" id="IPR028978">
    <property type="entry name" value="Chorismate_lyase_/UTRA_dom_sf"/>
</dbReference>
<accession>A0A2G6KFF6</accession>
<reference evidence="5 6" key="1">
    <citation type="submission" date="2017-10" db="EMBL/GenBank/DDBJ databases">
        <title>Novel microbial diversity and functional potential in the marine mammal oral microbiome.</title>
        <authorList>
            <person name="Dudek N.K."/>
            <person name="Sun C.L."/>
            <person name="Burstein D."/>
            <person name="Kantor R.S."/>
            <person name="Aliaga Goltsman D.S."/>
            <person name="Bik E.M."/>
            <person name="Thomas B.C."/>
            <person name="Banfield J.F."/>
            <person name="Relman D.A."/>
        </authorList>
    </citation>
    <scope>NUCLEOTIDE SEQUENCE [LARGE SCALE GENOMIC DNA]</scope>
    <source>
        <strain evidence="5">DOLJORAL78_61_10</strain>
    </source>
</reference>
<dbReference type="InterPro" id="IPR000524">
    <property type="entry name" value="Tscrpt_reg_HTH_GntR"/>
</dbReference>
<dbReference type="InterPro" id="IPR036388">
    <property type="entry name" value="WH-like_DNA-bd_sf"/>
</dbReference>
<keyword evidence="1" id="KW-0805">Transcription regulation</keyword>
<dbReference type="PRINTS" id="PR00035">
    <property type="entry name" value="HTHGNTR"/>
</dbReference>
<evidence type="ECO:0000259" key="4">
    <source>
        <dbReference type="PROSITE" id="PS50949"/>
    </source>
</evidence>
<evidence type="ECO:0000256" key="2">
    <source>
        <dbReference type="ARBA" id="ARBA00023125"/>
    </source>
</evidence>
<proteinExistence type="predicted"/>
<dbReference type="PROSITE" id="PS50949">
    <property type="entry name" value="HTH_GNTR"/>
    <property type="match status" value="1"/>
</dbReference>
<protein>
    <recommendedName>
        <fullName evidence="4">HTH gntR-type domain-containing protein</fullName>
    </recommendedName>
</protein>
<feature type="domain" description="HTH gntR-type" evidence="4">
    <location>
        <begin position="11"/>
        <end position="78"/>
    </location>
</feature>
<dbReference type="Proteomes" id="UP000230914">
    <property type="component" value="Unassembled WGS sequence"/>
</dbReference>
<keyword evidence="2" id="KW-0238">DNA-binding</keyword>
<dbReference type="SUPFAM" id="SSF64288">
    <property type="entry name" value="Chorismate lyase-like"/>
    <property type="match status" value="1"/>
</dbReference>
<dbReference type="Pfam" id="PF00392">
    <property type="entry name" value="GntR"/>
    <property type="match status" value="1"/>
</dbReference>
<dbReference type="Gene3D" id="1.10.10.10">
    <property type="entry name" value="Winged helix-like DNA-binding domain superfamily/Winged helix DNA-binding domain"/>
    <property type="match status" value="1"/>
</dbReference>
<evidence type="ECO:0000313" key="5">
    <source>
        <dbReference type="EMBL" id="PIE34375.1"/>
    </source>
</evidence>
<dbReference type="SMART" id="SM00345">
    <property type="entry name" value="HTH_GNTR"/>
    <property type="match status" value="1"/>
</dbReference>
<sequence>MPPCALPLRQAPLASQVEQLLRERIEQEWIPGDRLPAEHSLAADYGVSRATIRAALTALTRRGLITRRHGVGNFVALGAGLTNNLAEAISLSEILTTDDGPATVIFDSVGVELAGVDVATQLGRDPDAPILVNRKRFVDGDTTLVYVINSIPVDVLHPALIDQAVLTPSILEPLFKFLRLDAGLHLGVHLARLSAETGRQMAYPTARPDDDTALLRIDETGFDDADTPIWHSHTWFPPGSMSIELIRQRTHPTTGKGSL</sequence>
<gene>
    <name evidence="5" type="ORF">CSA55_00985</name>
</gene>
<dbReference type="CDD" id="cd07377">
    <property type="entry name" value="WHTH_GntR"/>
    <property type="match status" value="1"/>
</dbReference>
<organism evidence="5 6">
    <name type="scientific">Ilumatobacter coccineus</name>
    <dbReference type="NCBI Taxonomy" id="467094"/>
    <lineage>
        <taxon>Bacteria</taxon>
        <taxon>Bacillati</taxon>
        <taxon>Actinomycetota</taxon>
        <taxon>Acidimicrobiia</taxon>
        <taxon>Acidimicrobiales</taxon>
        <taxon>Ilumatobacteraceae</taxon>
        <taxon>Ilumatobacter</taxon>
    </lineage>
</organism>
<dbReference type="GO" id="GO:0003677">
    <property type="term" value="F:DNA binding"/>
    <property type="evidence" value="ECO:0007669"/>
    <property type="project" value="UniProtKB-KW"/>
</dbReference>
<dbReference type="InterPro" id="IPR036390">
    <property type="entry name" value="WH_DNA-bd_sf"/>
</dbReference>
<dbReference type="GO" id="GO:0045892">
    <property type="term" value="P:negative regulation of DNA-templated transcription"/>
    <property type="evidence" value="ECO:0007669"/>
    <property type="project" value="TreeGrafter"/>
</dbReference>
<evidence type="ECO:0000256" key="3">
    <source>
        <dbReference type="ARBA" id="ARBA00023163"/>
    </source>
</evidence>
<dbReference type="PANTHER" id="PTHR44846:SF1">
    <property type="entry name" value="MANNOSYL-D-GLYCERATE TRANSPORT_METABOLISM SYSTEM REPRESSOR MNGR-RELATED"/>
    <property type="match status" value="1"/>
</dbReference>
<dbReference type="Gene3D" id="3.40.1410.10">
    <property type="entry name" value="Chorismate lyase-like"/>
    <property type="match status" value="1"/>
</dbReference>
<dbReference type="GO" id="GO:0003700">
    <property type="term" value="F:DNA-binding transcription factor activity"/>
    <property type="evidence" value="ECO:0007669"/>
    <property type="project" value="InterPro"/>
</dbReference>
<evidence type="ECO:0000313" key="6">
    <source>
        <dbReference type="Proteomes" id="UP000230914"/>
    </source>
</evidence>